<gene>
    <name evidence="2" type="ORF">SYV04_07815</name>
</gene>
<comment type="caution">
    <text evidence="2">The sequence shown here is derived from an EMBL/GenBank/DDBJ whole genome shotgun (WGS) entry which is preliminary data.</text>
</comment>
<dbReference type="Pfam" id="PF09543">
    <property type="entry name" value="DUF2379"/>
    <property type="match status" value="1"/>
</dbReference>
<reference evidence="2 3" key="1">
    <citation type="submission" date="2023-12" db="EMBL/GenBank/DDBJ databases">
        <title>the genome sequence of Hyalangium sp. s54d21.</title>
        <authorList>
            <person name="Zhang X."/>
        </authorList>
    </citation>
    <scope>NUCLEOTIDE SEQUENCE [LARGE SCALE GENOMIC DNA]</scope>
    <source>
        <strain evidence="3">s54d21</strain>
    </source>
</reference>
<evidence type="ECO:0000313" key="3">
    <source>
        <dbReference type="Proteomes" id="UP001291309"/>
    </source>
</evidence>
<accession>A0ABU5GZ05</accession>
<proteinExistence type="predicted"/>
<dbReference type="EMBL" id="JAXIVS010000002">
    <property type="protein sequence ID" value="MDY7226286.1"/>
    <property type="molecule type" value="Genomic_DNA"/>
</dbReference>
<organism evidence="2 3">
    <name type="scientific">Hyalangium rubrum</name>
    <dbReference type="NCBI Taxonomy" id="3103134"/>
    <lineage>
        <taxon>Bacteria</taxon>
        <taxon>Pseudomonadati</taxon>
        <taxon>Myxococcota</taxon>
        <taxon>Myxococcia</taxon>
        <taxon>Myxococcales</taxon>
        <taxon>Cystobacterineae</taxon>
        <taxon>Archangiaceae</taxon>
        <taxon>Hyalangium</taxon>
    </lineage>
</organism>
<dbReference type="InterPro" id="IPR011753">
    <property type="entry name" value="DUSAM_dom"/>
</dbReference>
<name>A0ABU5GZ05_9BACT</name>
<evidence type="ECO:0000259" key="1">
    <source>
        <dbReference type="Pfam" id="PF09543"/>
    </source>
</evidence>
<protein>
    <submittedName>
        <fullName evidence="2">DUF2379 family protein</fullName>
    </submittedName>
</protein>
<sequence>MRRPRKGKAMEPRDANLDSLWNQLWELEHRFQQGHALELTDELLDLLRRAAPTVDIREHEVVAAFSRVESTTDLLRNIRARIRDGSRRLGNALHRMYRLQEKGDLDGARQQMRDVLAVEVVPLYRKIAQGELEKMNERA</sequence>
<evidence type="ECO:0000313" key="2">
    <source>
        <dbReference type="EMBL" id="MDY7226286.1"/>
    </source>
</evidence>
<keyword evidence="3" id="KW-1185">Reference proteome</keyword>
<dbReference type="Proteomes" id="UP001291309">
    <property type="component" value="Unassembled WGS sequence"/>
</dbReference>
<dbReference type="NCBIfam" id="TIGR02267">
    <property type="entry name" value="DUSAM domain"/>
    <property type="match status" value="1"/>
</dbReference>
<feature type="domain" description="DUSAM" evidence="1">
    <location>
        <begin position="21"/>
        <end position="135"/>
    </location>
</feature>